<dbReference type="AlphaFoldDB" id="A0A232M7W2"/>
<sequence>MAGVGVLTLVETLANIVEGTYMQAIKKIMLAKHADNEQLVDETLLSEHDGHWQYQR</sequence>
<comment type="caution">
    <text evidence="1">The sequence shown here is derived from an EMBL/GenBank/DDBJ whole genome shotgun (WGS) entry which is preliminary data.</text>
</comment>
<gene>
    <name evidence="1" type="ORF">Egran_00062</name>
</gene>
<keyword evidence="2" id="KW-1185">Reference proteome</keyword>
<protein>
    <submittedName>
        <fullName evidence="1">Uncharacterized protein</fullName>
    </submittedName>
</protein>
<proteinExistence type="predicted"/>
<name>A0A232M7W2_9EURO</name>
<organism evidence="1 2">
    <name type="scientific">Elaphomyces granulatus</name>
    <dbReference type="NCBI Taxonomy" id="519963"/>
    <lineage>
        <taxon>Eukaryota</taxon>
        <taxon>Fungi</taxon>
        <taxon>Dikarya</taxon>
        <taxon>Ascomycota</taxon>
        <taxon>Pezizomycotina</taxon>
        <taxon>Eurotiomycetes</taxon>
        <taxon>Eurotiomycetidae</taxon>
        <taxon>Eurotiales</taxon>
        <taxon>Elaphomycetaceae</taxon>
        <taxon>Elaphomyces</taxon>
    </lineage>
</organism>
<dbReference type="Proteomes" id="UP000243515">
    <property type="component" value="Unassembled WGS sequence"/>
</dbReference>
<reference evidence="1 2" key="1">
    <citation type="journal article" date="2015" name="Environ. Microbiol.">
        <title>Metagenome sequence of Elaphomyces granulatus from sporocarp tissue reveals Ascomycota ectomycorrhizal fingerprints of genome expansion and a Proteobacteria-rich microbiome.</title>
        <authorList>
            <person name="Quandt C.A."/>
            <person name="Kohler A."/>
            <person name="Hesse C.N."/>
            <person name="Sharpton T.J."/>
            <person name="Martin F."/>
            <person name="Spatafora J.W."/>
        </authorList>
    </citation>
    <scope>NUCLEOTIDE SEQUENCE [LARGE SCALE GENOMIC DNA]</scope>
    <source>
        <strain evidence="1 2">OSC145934</strain>
    </source>
</reference>
<dbReference type="OrthoDB" id="4507940at2759"/>
<accession>A0A232M7W2</accession>
<evidence type="ECO:0000313" key="1">
    <source>
        <dbReference type="EMBL" id="OXV12177.1"/>
    </source>
</evidence>
<dbReference type="EMBL" id="NPHW01001698">
    <property type="protein sequence ID" value="OXV12177.1"/>
    <property type="molecule type" value="Genomic_DNA"/>
</dbReference>
<evidence type="ECO:0000313" key="2">
    <source>
        <dbReference type="Proteomes" id="UP000243515"/>
    </source>
</evidence>